<dbReference type="InterPro" id="IPR017517">
    <property type="entry name" value="Maleyloyr_isom"/>
</dbReference>
<proteinExistence type="predicted"/>
<evidence type="ECO:0000259" key="1">
    <source>
        <dbReference type="Pfam" id="PF08608"/>
    </source>
</evidence>
<gene>
    <name evidence="3" type="ORF">Val02_90730</name>
</gene>
<dbReference type="Proteomes" id="UP000619260">
    <property type="component" value="Unassembled WGS sequence"/>
</dbReference>
<sequence>MLDDVLPDLEEESADLDRTVAALSDADLVRPTPSPGWTIAHQIAHLAWLDGLAILAITDAAGFAAEAATADASYVDRAAADGIGPRDELLPRWRHGRAELARLLRGATGRIPWFGPPMTPATMATARLMETWAHGQDVADALGVRRGFTRRLRHVAFLGHRTLGYSFLVHGLPAPEEPVRVELATPEGELWAFGPAGAVDRVAGPALDFCLLVTQRRHRADLALQATGPVAERWLTVAQAFAGPPGAKREPQHG</sequence>
<dbReference type="InterPro" id="IPR017518">
    <property type="entry name" value="CHP03084"/>
</dbReference>
<dbReference type="RefSeq" id="WP_203905584.1">
    <property type="nucleotide sequence ID" value="NZ_BOPF01000067.1"/>
</dbReference>
<dbReference type="Pfam" id="PF11716">
    <property type="entry name" value="MDMPI_N"/>
    <property type="match status" value="1"/>
</dbReference>
<dbReference type="AlphaFoldDB" id="A0A8J3YWW3"/>
<dbReference type="InterPro" id="IPR034660">
    <property type="entry name" value="DinB/YfiT-like"/>
</dbReference>
<dbReference type="InterPro" id="IPR013917">
    <property type="entry name" value="tRNA_wybutosine-synth"/>
</dbReference>
<evidence type="ECO:0000313" key="3">
    <source>
        <dbReference type="EMBL" id="GIJ52187.1"/>
    </source>
</evidence>
<comment type="caution">
    <text evidence="3">The sequence shown here is derived from an EMBL/GenBank/DDBJ whole genome shotgun (WGS) entry which is preliminary data.</text>
</comment>
<keyword evidence="4" id="KW-1185">Reference proteome</keyword>
<name>A0A8J3YWW3_9ACTN</name>
<evidence type="ECO:0000313" key="4">
    <source>
        <dbReference type="Proteomes" id="UP000619260"/>
    </source>
</evidence>
<organism evidence="3 4">
    <name type="scientific">Virgisporangium aliadipatigenens</name>
    <dbReference type="NCBI Taxonomy" id="741659"/>
    <lineage>
        <taxon>Bacteria</taxon>
        <taxon>Bacillati</taxon>
        <taxon>Actinomycetota</taxon>
        <taxon>Actinomycetes</taxon>
        <taxon>Micromonosporales</taxon>
        <taxon>Micromonosporaceae</taxon>
        <taxon>Virgisporangium</taxon>
    </lineage>
</organism>
<dbReference type="GO" id="GO:0046872">
    <property type="term" value="F:metal ion binding"/>
    <property type="evidence" value="ECO:0007669"/>
    <property type="project" value="InterPro"/>
</dbReference>
<feature type="domain" description="tRNA wybutosine-synthesis" evidence="1">
    <location>
        <begin position="176"/>
        <end position="222"/>
    </location>
</feature>
<feature type="domain" description="Mycothiol-dependent maleylpyruvate isomerase metal-binding" evidence="2">
    <location>
        <begin position="9"/>
        <end position="139"/>
    </location>
</feature>
<dbReference type="InterPro" id="IPR024344">
    <property type="entry name" value="MDMPI_metal-binding"/>
</dbReference>
<protein>
    <submittedName>
        <fullName evidence="3">TIGR03084 family protein</fullName>
    </submittedName>
</protein>
<reference evidence="3" key="1">
    <citation type="submission" date="2021-01" db="EMBL/GenBank/DDBJ databases">
        <title>Whole genome shotgun sequence of Virgisporangium aliadipatigenens NBRC 105644.</title>
        <authorList>
            <person name="Komaki H."/>
            <person name="Tamura T."/>
        </authorList>
    </citation>
    <scope>NUCLEOTIDE SEQUENCE</scope>
    <source>
        <strain evidence="3">NBRC 105644</strain>
    </source>
</reference>
<dbReference type="Pfam" id="PF08608">
    <property type="entry name" value="Wyosine_form"/>
    <property type="match status" value="1"/>
</dbReference>
<evidence type="ECO:0000259" key="2">
    <source>
        <dbReference type="Pfam" id="PF11716"/>
    </source>
</evidence>
<accession>A0A8J3YWW3</accession>
<dbReference type="Gene3D" id="1.20.120.450">
    <property type="entry name" value="dinb family like domain"/>
    <property type="match status" value="1"/>
</dbReference>
<dbReference type="NCBIfam" id="TIGR03084">
    <property type="entry name" value="TIGR03084 family metal-binding protein"/>
    <property type="match status" value="1"/>
</dbReference>
<dbReference type="EMBL" id="BOPF01000067">
    <property type="protein sequence ID" value="GIJ52187.1"/>
    <property type="molecule type" value="Genomic_DNA"/>
</dbReference>
<dbReference type="NCBIfam" id="TIGR03083">
    <property type="entry name" value="maleylpyruvate isomerase family mycothiol-dependent enzyme"/>
    <property type="match status" value="1"/>
</dbReference>
<dbReference type="SUPFAM" id="SSF109854">
    <property type="entry name" value="DinB/YfiT-like putative metalloenzymes"/>
    <property type="match status" value="1"/>
</dbReference>